<dbReference type="EMBL" id="VSSQ01011684">
    <property type="protein sequence ID" value="MPM47459.1"/>
    <property type="molecule type" value="Genomic_DNA"/>
</dbReference>
<gene>
    <name evidence="2" type="ORF">SDC9_94169</name>
</gene>
<feature type="transmembrane region" description="Helical" evidence="1">
    <location>
        <begin position="17"/>
        <end position="41"/>
    </location>
</feature>
<reference evidence="2" key="1">
    <citation type="submission" date="2019-08" db="EMBL/GenBank/DDBJ databases">
        <authorList>
            <person name="Kucharzyk K."/>
            <person name="Murdoch R.W."/>
            <person name="Higgins S."/>
            <person name="Loffler F."/>
        </authorList>
    </citation>
    <scope>NUCLEOTIDE SEQUENCE</scope>
</reference>
<proteinExistence type="predicted"/>
<keyword evidence="1" id="KW-1133">Transmembrane helix</keyword>
<keyword evidence="1" id="KW-0472">Membrane</keyword>
<name>A0A645A2P0_9ZZZZ</name>
<keyword evidence="1" id="KW-0812">Transmembrane</keyword>
<sequence length="71" mass="8642">MLTVIYHFRYADEDLEAVFLVFSFLATNVTKIIFFICFRLINLKYKINFKIFIAKNYGKERKICTKEKYRT</sequence>
<evidence type="ECO:0000313" key="2">
    <source>
        <dbReference type="EMBL" id="MPM47459.1"/>
    </source>
</evidence>
<organism evidence="2">
    <name type="scientific">bioreactor metagenome</name>
    <dbReference type="NCBI Taxonomy" id="1076179"/>
    <lineage>
        <taxon>unclassified sequences</taxon>
        <taxon>metagenomes</taxon>
        <taxon>ecological metagenomes</taxon>
    </lineage>
</organism>
<evidence type="ECO:0000256" key="1">
    <source>
        <dbReference type="SAM" id="Phobius"/>
    </source>
</evidence>
<protein>
    <submittedName>
        <fullName evidence="2">Uncharacterized protein</fullName>
    </submittedName>
</protein>
<dbReference type="AlphaFoldDB" id="A0A645A2P0"/>
<accession>A0A645A2P0</accession>
<comment type="caution">
    <text evidence="2">The sequence shown here is derived from an EMBL/GenBank/DDBJ whole genome shotgun (WGS) entry which is preliminary data.</text>
</comment>